<dbReference type="Proteomes" id="UP000236319">
    <property type="component" value="Unassembled WGS sequence"/>
</dbReference>
<organism evidence="1 2">
    <name type="scientific">Babesia ovata</name>
    <dbReference type="NCBI Taxonomy" id="189622"/>
    <lineage>
        <taxon>Eukaryota</taxon>
        <taxon>Sar</taxon>
        <taxon>Alveolata</taxon>
        <taxon>Apicomplexa</taxon>
        <taxon>Aconoidasida</taxon>
        <taxon>Piroplasmida</taxon>
        <taxon>Babesiidae</taxon>
        <taxon>Babesia</taxon>
    </lineage>
</organism>
<dbReference type="VEuPathDB" id="PiroplasmaDB:BOVATA_007540"/>
<gene>
    <name evidence="1" type="ORF">BOVATA_007540</name>
</gene>
<dbReference type="AlphaFoldDB" id="A0A2H6K8E4"/>
<dbReference type="GeneID" id="39873031"/>
<dbReference type="OrthoDB" id="77601at2759"/>
<protein>
    <submittedName>
        <fullName evidence="1">Uncharacterized protein</fullName>
    </submittedName>
</protein>
<reference evidence="1 2" key="1">
    <citation type="journal article" date="2017" name="BMC Genomics">
        <title>Whole-genome assembly of Babesia ovata and comparative genomics between closely related pathogens.</title>
        <authorList>
            <person name="Yamagishi J."/>
            <person name="Asada M."/>
            <person name="Hakimi H."/>
            <person name="Tanaka T.Q."/>
            <person name="Sugimoto C."/>
            <person name="Kawazu S."/>
        </authorList>
    </citation>
    <scope>NUCLEOTIDE SEQUENCE [LARGE SCALE GENOMIC DNA]</scope>
    <source>
        <strain evidence="1 2">Miyake</strain>
    </source>
</reference>
<sequence length="235" mass="26519">MVYSSLAEAPRNLKEAIDWLMAVKGTDAEVNLKAVGAAVYNFLADKSFGKVEIPDLEKVRLISKKFMEKPDIKDHWFVQKLLEKLNEPTHKTQKTANALRCISKTMLKNLARGAYALEAFLNDIKHPDLYISAYSPEATWGKSCAKNPEDCIVVFVGMVPMLWSGIHYMLSTCKDANMRRPPSLEDKHMREVLRAVGYSYPQWRPDIRGSDFVKALGCASKNVKVAPYGLSGYWV</sequence>
<dbReference type="EMBL" id="BDSA01000001">
    <property type="protein sequence ID" value="GBE59261.1"/>
    <property type="molecule type" value="Genomic_DNA"/>
</dbReference>
<evidence type="ECO:0000313" key="2">
    <source>
        <dbReference type="Proteomes" id="UP000236319"/>
    </source>
</evidence>
<dbReference type="RefSeq" id="XP_028865504.1">
    <property type="nucleotide sequence ID" value="XM_029009671.1"/>
</dbReference>
<accession>A0A2H6K8E4</accession>
<proteinExistence type="predicted"/>
<evidence type="ECO:0000313" key="1">
    <source>
        <dbReference type="EMBL" id="GBE59261.1"/>
    </source>
</evidence>
<name>A0A2H6K8E4_9APIC</name>
<comment type="caution">
    <text evidence="1">The sequence shown here is derived from an EMBL/GenBank/DDBJ whole genome shotgun (WGS) entry which is preliminary data.</text>
</comment>
<keyword evidence="2" id="KW-1185">Reference proteome</keyword>